<feature type="domain" description="Alpha/beta hydrolase fold-3" evidence="3">
    <location>
        <begin position="77"/>
        <end position="304"/>
    </location>
</feature>
<dbReference type="Gene3D" id="3.40.50.1820">
    <property type="entry name" value="alpha/beta hydrolase"/>
    <property type="match status" value="1"/>
</dbReference>
<dbReference type="InterPro" id="IPR029058">
    <property type="entry name" value="AB_hydrolase_fold"/>
</dbReference>
<evidence type="ECO:0000313" key="4">
    <source>
        <dbReference type="EMBL" id="XDI06010.1"/>
    </source>
</evidence>
<keyword evidence="1 4" id="KW-0378">Hydrolase</keyword>
<accession>A0AB39BHJ8</accession>
<protein>
    <submittedName>
        <fullName evidence="4">Alpha/beta hydrolase fold domain-containing protein</fullName>
    </submittedName>
</protein>
<feature type="compositionally biased region" description="Low complexity" evidence="2">
    <location>
        <begin position="181"/>
        <end position="193"/>
    </location>
</feature>
<dbReference type="AlphaFoldDB" id="A0AB39BHJ8"/>
<dbReference type="PANTHER" id="PTHR48081">
    <property type="entry name" value="AB HYDROLASE SUPERFAMILY PROTEIN C4A8.06C"/>
    <property type="match status" value="1"/>
</dbReference>
<dbReference type="RefSeq" id="WP_368498399.1">
    <property type="nucleotide sequence ID" value="NZ_CP162511.1"/>
</dbReference>
<evidence type="ECO:0000259" key="3">
    <source>
        <dbReference type="Pfam" id="PF07859"/>
    </source>
</evidence>
<reference evidence="4" key="1">
    <citation type="submission" date="2024-05" db="EMBL/GenBank/DDBJ databases">
        <title>Herbiconiux sp. A18JL235.</title>
        <authorList>
            <person name="Zhang G."/>
        </authorList>
    </citation>
    <scope>NUCLEOTIDE SEQUENCE</scope>
    <source>
        <strain evidence="4">A18JL235</strain>
    </source>
</reference>
<dbReference type="GO" id="GO:0016787">
    <property type="term" value="F:hydrolase activity"/>
    <property type="evidence" value="ECO:0007669"/>
    <property type="project" value="UniProtKB-KW"/>
</dbReference>
<dbReference type="InterPro" id="IPR050300">
    <property type="entry name" value="GDXG_lipolytic_enzyme"/>
</dbReference>
<organism evidence="4">
    <name type="scientific">Herbiconiux sp. A18JL235</name>
    <dbReference type="NCBI Taxonomy" id="3152363"/>
    <lineage>
        <taxon>Bacteria</taxon>
        <taxon>Bacillati</taxon>
        <taxon>Actinomycetota</taxon>
        <taxon>Actinomycetes</taxon>
        <taxon>Micrococcales</taxon>
        <taxon>Microbacteriaceae</taxon>
        <taxon>Herbiconiux</taxon>
    </lineage>
</organism>
<sequence length="344" mass="37263">MSAVMRVMGPVLRVRRMVGERPRRVEELERMLRGRVYPESAEVPRGLRQRCHVREETVGAYRVITLTPREGASGVRVVHIPGGSYVHPLVVQHWWLLGAVMAASGATVTVPLYGLAPEFTVDDVLPFLDEVRRRVFAEAEGAPVFFSGDSAVGALALRQAVRARPRPGGGRAVEGRPDPGTPQAPGAQPAPGAQGVAGVVLVAPWLDAGLGDARVGELARRDAMLDPARLRVCGRLWAGKRDVRDPEVSPLFAEPDEFTGLPPVRIVQGGRDVMLPDTQMLSRILRRAGVDVETRVYPDGFHNFPAVPVLPESRDAIAWIGDFLRRPVGSHETRGVAPSAPAKS</sequence>
<feature type="region of interest" description="Disordered" evidence="2">
    <location>
        <begin position="162"/>
        <end position="193"/>
    </location>
</feature>
<dbReference type="PANTHER" id="PTHR48081:SF8">
    <property type="entry name" value="ALPHA_BETA HYDROLASE FOLD-3 DOMAIN-CONTAINING PROTEIN-RELATED"/>
    <property type="match status" value="1"/>
</dbReference>
<name>A0AB39BHJ8_9MICO</name>
<evidence type="ECO:0000256" key="1">
    <source>
        <dbReference type="ARBA" id="ARBA00022801"/>
    </source>
</evidence>
<dbReference type="InterPro" id="IPR013094">
    <property type="entry name" value="AB_hydrolase_3"/>
</dbReference>
<dbReference type="Pfam" id="PF07859">
    <property type="entry name" value="Abhydrolase_3"/>
    <property type="match status" value="1"/>
</dbReference>
<dbReference type="EMBL" id="CP162511">
    <property type="protein sequence ID" value="XDI06010.1"/>
    <property type="molecule type" value="Genomic_DNA"/>
</dbReference>
<proteinExistence type="predicted"/>
<evidence type="ECO:0000256" key="2">
    <source>
        <dbReference type="SAM" id="MobiDB-lite"/>
    </source>
</evidence>
<dbReference type="SUPFAM" id="SSF53474">
    <property type="entry name" value="alpha/beta-Hydrolases"/>
    <property type="match status" value="1"/>
</dbReference>
<gene>
    <name evidence="4" type="ORF">ABFY20_02610</name>
</gene>